<comment type="function">
    <text evidence="4">Catalyzes the dehydration of D-mannonate.</text>
</comment>
<dbReference type="AlphaFoldDB" id="A0A1I6IFL6"/>
<dbReference type="EMBL" id="FOYT01000003">
    <property type="protein sequence ID" value="SFR65461.1"/>
    <property type="molecule type" value="Genomic_DNA"/>
</dbReference>
<evidence type="ECO:0000256" key="8">
    <source>
        <dbReference type="ARBA" id="ARBA00023004"/>
    </source>
</evidence>
<evidence type="ECO:0000256" key="4">
    <source>
        <dbReference type="ARBA" id="ARBA00002713"/>
    </source>
</evidence>
<proteinExistence type="inferred from homology"/>
<dbReference type="GO" id="GO:0008198">
    <property type="term" value="F:ferrous iron binding"/>
    <property type="evidence" value="ECO:0007669"/>
    <property type="project" value="TreeGrafter"/>
</dbReference>
<evidence type="ECO:0000313" key="12">
    <source>
        <dbReference type="EMBL" id="SFR65461.1"/>
    </source>
</evidence>
<comment type="pathway">
    <text evidence="5">Carbohydrate metabolism; pentose and glucuronate interconversion.</text>
</comment>
<dbReference type="RefSeq" id="WP_218156452.1">
    <property type="nucleotide sequence ID" value="NZ_FOYT01000003.1"/>
</dbReference>
<keyword evidence="13" id="KW-1185">Reference proteome</keyword>
<dbReference type="Pfam" id="PF03786">
    <property type="entry name" value="UxuA"/>
    <property type="match status" value="1"/>
</dbReference>
<evidence type="ECO:0000256" key="1">
    <source>
        <dbReference type="ARBA" id="ARBA00001794"/>
    </source>
</evidence>
<dbReference type="InterPro" id="IPR004628">
    <property type="entry name" value="Man_deHydtase"/>
</dbReference>
<evidence type="ECO:0000313" key="13">
    <source>
        <dbReference type="Proteomes" id="UP000198531"/>
    </source>
</evidence>
<evidence type="ECO:0000256" key="7">
    <source>
        <dbReference type="ARBA" id="ARBA00012927"/>
    </source>
</evidence>
<dbReference type="Proteomes" id="UP000198531">
    <property type="component" value="Unassembled WGS sequence"/>
</dbReference>
<comment type="cofactor">
    <cofactor evidence="3">
        <name>Fe(2+)</name>
        <dbReference type="ChEBI" id="CHEBI:29033"/>
    </cofactor>
</comment>
<dbReference type="PANTHER" id="PTHR30387">
    <property type="entry name" value="MANNONATE DEHYDRATASE"/>
    <property type="match status" value="1"/>
</dbReference>
<dbReference type="EC" id="4.2.1.8" evidence="7"/>
<keyword evidence="9" id="KW-0464">Manganese</keyword>
<protein>
    <recommendedName>
        <fullName evidence="7">mannonate dehydratase</fullName>
        <ecNumber evidence="7">4.2.1.8</ecNumber>
    </recommendedName>
</protein>
<dbReference type="SUPFAM" id="SSF51658">
    <property type="entry name" value="Xylose isomerase-like"/>
    <property type="match status" value="1"/>
</dbReference>
<keyword evidence="10" id="KW-0456">Lyase</keyword>
<dbReference type="Gene3D" id="3.20.20.150">
    <property type="entry name" value="Divalent-metal-dependent TIM barrel enzymes"/>
    <property type="match status" value="1"/>
</dbReference>
<evidence type="ECO:0000256" key="6">
    <source>
        <dbReference type="ARBA" id="ARBA00007389"/>
    </source>
</evidence>
<evidence type="ECO:0000256" key="9">
    <source>
        <dbReference type="ARBA" id="ARBA00023211"/>
    </source>
</evidence>
<evidence type="ECO:0000256" key="10">
    <source>
        <dbReference type="ARBA" id="ARBA00023239"/>
    </source>
</evidence>
<feature type="region of interest" description="Disordered" evidence="11">
    <location>
        <begin position="310"/>
        <end position="331"/>
    </location>
</feature>
<evidence type="ECO:0000256" key="2">
    <source>
        <dbReference type="ARBA" id="ARBA00001936"/>
    </source>
</evidence>
<evidence type="ECO:0000256" key="11">
    <source>
        <dbReference type="SAM" id="MobiDB-lite"/>
    </source>
</evidence>
<dbReference type="GO" id="GO:0008927">
    <property type="term" value="F:mannonate dehydratase activity"/>
    <property type="evidence" value="ECO:0007669"/>
    <property type="project" value="UniProtKB-EC"/>
</dbReference>
<dbReference type="PANTHER" id="PTHR30387:SF2">
    <property type="entry name" value="MANNONATE DEHYDRATASE"/>
    <property type="match status" value="1"/>
</dbReference>
<evidence type="ECO:0000256" key="5">
    <source>
        <dbReference type="ARBA" id="ARBA00004892"/>
    </source>
</evidence>
<sequence length="360" mass="40641">MGADSMRAEESIRLGMRTKVLTDARLAYLRQIGVSDVYVDPEPAGSSPETLQFGEDHVPSVERLERLNQRLTDAGLRFSGLHSIPISAYDKILFDEPGKWNQMNSLVELTRNLGRADIPILGYKWMAGEVQRTTHEERVRGGARAASFDEEDTVRNDEKTKHDVSEEELWRNYQMFLDEIVPVAEEEGVRLAVHPADPPLYEKLDGTASLLRNRDHFERAMDITESPSHGIKLCLGCFSEMGEDVVDVVRHFGERDEIVFVHFRDVIGTVPRFTETFLDDPRSNYDETSVIRALKEVGFKGSVNPDHVPRVNGDVSWDEPNSESMDGYPKGGPRARAYTAGYIRGLLRNIDREGTTTDES</sequence>
<dbReference type="GO" id="GO:0042840">
    <property type="term" value="P:D-glucuronate catabolic process"/>
    <property type="evidence" value="ECO:0007669"/>
    <property type="project" value="TreeGrafter"/>
</dbReference>
<evidence type="ECO:0000256" key="3">
    <source>
        <dbReference type="ARBA" id="ARBA00001954"/>
    </source>
</evidence>
<dbReference type="GO" id="GO:0030145">
    <property type="term" value="F:manganese ion binding"/>
    <property type="evidence" value="ECO:0007669"/>
    <property type="project" value="TreeGrafter"/>
</dbReference>
<organism evidence="12 13">
    <name type="scientific">Halogeometricum rufum</name>
    <dbReference type="NCBI Taxonomy" id="553469"/>
    <lineage>
        <taxon>Archaea</taxon>
        <taxon>Methanobacteriati</taxon>
        <taxon>Methanobacteriota</taxon>
        <taxon>Stenosarchaea group</taxon>
        <taxon>Halobacteria</taxon>
        <taxon>Halobacteriales</taxon>
        <taxon>Haloferacaceae</taxon>
        <taxon>Halogeometricum</taxon>
    </lineage>
</organism>
<keyword evidence="8" id="KW-0408">Iron</keyword>
<reference evidence="13" key="1">
    <citation type="submission" date="2016-10" db="EMBL/GenBank/DDBJ databases">
        <authorList>
            <person name="Varghese N."/>
            <person name="Submissions S."/>
        </authorList>
    </citation>
    <scope>NUCLEOTIDE SEQUENCE [LARGE SCALE GENOMIC DNA]</scope>
    <source>
        <strain evidence="13">CGMCC 1.7736</strain>
    </source>
</reference>
<comment type="cofactor">
    <cofactor evidence="2">
        <name>Mn(2+)</name>
        <dbReference type="ChEBI" id="CHEBI:29035"/>
    </cofactor>
</comment>
<accession>A0A1I6IFL6</accession>
<dbReference type="InterPro" id="IPR036237">
    <property type="entry name" value="Xyl_isomerase-like_sf"/>
</dbReference>
<gene>
    <name evidence="12" type="ORF">SAMN04487947_3137</name>
</gene>
<comment type="catalytic activity">
    <reaction evidence="1">
        <text>D-mannonate = 2-dehydro-3-deoxy-D-gluconate + H2O</text>
        <dbReference type="Rhea" id="RHEA:20097"/>
        <dbReference type="ChEBI" id="CHEBI:15377"/>
        <dbReference type="ChEBI" id="CHEBI:17767"/>
        <dbReference type="ChEBI" id="CHEBI:57990"/>
        <dbReference type="EC" id="4.2.1.8"/>
    </reaction>
</comment>
<name>A0A1I6IFL6_9EURY</name>
<comment type="similarity">
    <text evidence="6">Belongs to the mannonate dehydratase family.</text>
</comment>
<dbReference type="STRING" id="553469.SAMN04487947_3137"/>
<dbReference type="OrthoDB" id="39900at2157"/>
<feature type="region of interest" description="Disordered" evidence="11">
    <location>
        <begin position="138"/>
        <end position="161"/>
    </location>
</feature>